<comment type="caution">
    <text evidence="1">The sequence shown here is derived from an EMBL/GenBank/DDBJ whole genome shotgun (WGS) entry which is preliminary data.</text>
</comment>
<organism evidence="1">
    <name type="scientific">Medicago truncatula</name>
    <name type="common">Barrel medic</name>
    <name type="synonym">Medicago tribuloides</name>
    <dbReference type="NCBI Taxonomy" id="3880"/>
    <lineage>
        <taxon>Eukaryota</taxon>
        <taxon>Viridiplantae</taxon>
        <taxon>Streptophyta</taxon>
        <taxon>Embryophyta</taxon>
        <taxon>Tracheophyta</taxon>
        <taxon>Spermatophyta</taxon>
        <taxon>Magnoliopsida</taxon>
        <taxon>eudicotyledons</taxon>
        <taxon>Gunneridae</taxon>
        <taxon>Pentapetalae</taxon>
        <taxon>rosids</taxon>
        <taxon>fabids</taxon>
        <taxon>Fabales</taxon>
        <taxon>Fabaceae</taxon>
        <taxon>Papilionoideae</taxon>
        <taxon>50 kb inversion clade</taxon>
        <taxon>NPAAA clade</taxon>
        <taxon>Hologalegina</taxon>
        <taxon>IRL clade</taxon>
        <taxon>Trifolieae</taxon>
        <taxon>Medicago</taxon>
    </lineage>
</organism>
<protein>
    <submittedName>
        <fullName evidence="1">Uncharacterized protein</fullName>
    </submittedName>
</protein>
<evidence type="ECO:0000313" key="1">
    <source>
        <dbReference type="EMBL" id="RHN78252.1"/>
    </source>
</evidence>
<dbReference type="Proteomes" id="UP000265566">
    <property type="component" value="Chromosome 1"/>
</dbReference>
<name>A0A396JLK1_MEDTR</name>
<proteinExistence type="predicted"/>
<dbReference type="AlphaFoldDB" id="A0A396JLK1"/>
<accession>A0A396JLK1</accession>
<sequence>MVTKTYKWWKVPGKLIENIARSLKTIQLIFWGVLGYVFLF</sequence>
<dbReference type="Gramene" id="rna1786">
    <property type="protein sequence ID" value="RHN78252.1"/>
    <property type="gene ID" value="gene1786"/>
</dbReference>
<reference evidence="1" key="1">
    <citation type="journal article" date="2018" name="Nat. Plants">
        <title>Whole-genome landscape of Medicago truncatula symbiotic genes.</title>
        <authorList>
            <person name="Pecrix Y."/>
            <person name="Gamas P."/>
            <person name="Carrere S."/>
        </authorList>
    </citation>
    <scope>NUCLEOTIDE SEQUENCE</scope>
    <source>
        <tissue evidence="1">Leaves</tissue>
    </source>
</reference>
<dbReference type="EMBL" id="PSQE01000001">
    <property type="protein sequence ID" value="RHN78252.1"/>
    <property type="molecule type" value="Genomic_DNA"/>
</dbReference>
<gene>
    <name evidence="1" type="ORF">MtrunA17_Chr1g0163471</name>
</gene>